<proteinExistence type="predicted"/>
<protein>
    <submittedName>
        <fullName evidence="1">Uncharacterized protein</fullName>
    </submittedName>
</protein>
<comment type="caution">
    <text evidence="1">The sequence shown here is derived from an EMBL/GenBank/DDBJ whole genome shotgun (WGS) entry which is preliminary data.</text>
</comment>
<evidence type="ECO:0000313" key="2">
    <source>
        <dbReference type="Proteomes" id="UP000218775"/>
    </source>
</evidence>
<dbReference type="EMBL" id="NVUK01000001">
    <property type="protein sequence ID" value="PCI78719.1"/>
    <property type="molecule type" value="Genomic_DNA"/>
</dbReference>
<reference evidence="2" key="1">
    <citation type="submission" date="2017-08" db="EMBL/GenBank/DDBJ databases">
        <title>A dynamic microbial community with high functional redundancy inhabits the cold, oxic subseafloor aquifer.</title>
        <authorList>
            <person name="Tully B.J."/>
            <person name="Wheat C.G."/>
            <person name="Glazer B.T."/>
            <person name="Huber J.A."/>
        </authorList>
    </citation>
    <scope>NUCLEOTIDE SEQUENCE [LARGE SCALE GENOMIC DNA]</scope>
</reference>
<gene>
    <name evidence="1" type="ORF">COB21_00015</name>
</gene>
<sequence length="535" mass="59087">MNVISTAVRVGLAMCGATVKFSGATICAGFAGSYLAQSHNASDRDISPEKIQEAISKLALATLLMGMSTALSASARASLTHKRQWTGTGSITALLQAATSVGEFIYSYAATTDIPVDRLPQILRQQPRQLLEYITSYTLFQQTIAQGAAPTLLDSLSHARMQILQLAAPRRDQSFNWEKPCMGTNSDRYYSHLTWLPSGHSNKSPEFADRLSVLVTGLNSIPHFAQKQHTVNELNALIFEIKHGSAPPHDLRELLELLLQNVHSVISHPFDNTLLLQIKALLGQIPSNTWPHPESEVKIDSIWKSRLDIYSKDALVQNIRTKLDYIGRSCAPSSLAQITTINAAITTGQTNTIILLETLNNQLPAIQALKPKRHFGQDSQRKLIALIEAVLFANKTQLHTDWHQTYFEVASDGTVSCNYDMDKYEYPEDLEDSEDIIENVFDGLFNTILTDVTYLKTLQDKGALTQLITQLESMQEHDGDGLKCFKNDQETLNKLPTILKDVQTAVSQINTAEPTGESIQLAAQVDALIAANFPT</sequence>
<dbReference type="Proteomes" id="UP000218775">
    <property type="component" value="Unassembled WGS sequence"/>
</dbReference>
<name>A0A2A4X9A6_UNCAE</name>
<accession>A0A2A4X9A6</accession>
<organism evidence="1 2">
    <name type="scientific">Aerophobetes bacterium</name>
    <dbReference type="NCBI Taxonomy" id="2030807"/>
    <lineage>
        <taxon>Bacteria</taxon>
        <taxon>Candidatus Aerophobota</taxon>
    </lineage>
</organism>
<dbReference type="AlphaFoldDB" id="A0A2A4X9A6"/>
<evidence type="ECO:0000313" key="1">
    <source>
        <dbReference type="EMBL" id="PCI78719.1"/>
    </source>
</evidence>